<reference evidence="7 8" key="1">
    <citation type="submission" date="2021-06" db="EMBL/GenBank/DDBJ databases">
        <title>Complete genome of Haloferula helveola possessing various polysaccharide degrading enzymes.</title>
        <authorList>
            <person name="Takami H."/>
            <person name="Huang C."/>
            <person name="Hamasaki K."/>
        </authorList>
    </citation>
    <scope>NUCLEOTIDE SEQUENCE [LARGE SCALE GENOMIC DNA]</scope>
    <source>
        <strain evidence="7 8">CN-1</strain>
    </source>
</reference>
<dbReference type="GO" id="GO:0008483">
    <property type="term" value="F:transaminase activity"/>
    <property type="evidence" value="ECO:0007669"/>
    <property type="project" value="UniProtKB-KW"/>
</dbReference>
<evidence type="ECO:0000256" key="3">
    <source>
        <dbReference type="ARBA" id="ARBA00022898"/>
    </source>
</evidence>
<dbReference type="InterPro" id="IPR000192">
    <property type="entry name" value="Aminotrans_V_dom"/>
</dbReference>
<dbReference type="SUPFAM" id="SSF53383">
    <property type="entry name" value="PLP-dependent transferases"/>
    <property type="match status" value="1"/>
</dbReference>
<evidence type="ECO:0000256" key="5">
    <source>
        <dbReference type="RuleBase" id="RU004504"/>
    </source>
</evidence>
<dbReference type="Proteomes" id="UP001374893">
    <property type="component" value="Chromosome"/>
</dbReference>
<evidence type="ECO:0000313" key="7">
    <source>
        <dbReference type="EMBL" id="BCX46512.1"/>
    </source>
</evidence>
<dbReference type="RefSeq" id="WP_338688174.1">
    <property type="nucleotide sequence ID" value="NZ_AP024702.1"/>
</dbReference>
<evidence type="ECO:0000313" key="8">
    <source>
        <dbReference type="Proteomes" id="UP001374893"/>
    </source>
</evidence>
<dbReference type="InterPro" id="IPR020578">
    <property type="entry name" value="Aminotrans_V_PyrdxlP_BS"/>
</dbReference>
<dbReference type="PANTHER" id="PTHR21152:SF40">
    <property type="entry name" value="ALANINE--GLYOXYLATE AMINOTRANSFERASE"/>
    <property type="match status" value="1"/>
</dbReference>
<proteinExistence type="inferred from homology"/>
<dbReference type="PANTHER" id="PTHR21152">
    <property type="entry name" value="AMINOTRANSFERASE CLASS V"/>
    <property type="match status" value="1"/>
</dbReference>
<dbReference type="PROSITE" id="PS00595">
    <property type="entry name" value="AA_TRANSFER_CLASS_5"/>
    <property type="match status" value="1"/>
</dbReference>
<evidence type="ECO:0000256" key="2">
    <source>
        <dbReference type="ARBA" id="ARBA00009236"/>
    </source>
</evidence>
<dbReference type="InterPro" id="IPR024169">
    <property type="entry name" value="SP_NH2Trfase/AEP_transaminase"/>
</dbReference>
<keyword evidence="7" id="KW-0032">Aminotransferase</keyword>
<dbReference type="InterPro" id="IPR015421">
    <property type="entry name" value="PyrdxlP-dep_Trfase_major"/>
</dbReference>
<keyword evidence="8" id="KW-1185">Reference proteome</keyword>
<keyword evidence="7" id="KW-0808">Transferase</keyword>
<sequence>MALPERILMGPGPSTVPDRVRRAMAAPTLGHLDPRFVELLDETSSMLRELFRTSNELTFPVSATGMGGMECVVANLLEPGDQALVCINGLFGGRMADMMERYGVTVHRLEKPWGEVFTVEEIEAEVHRHPKAKVLAIVHAETSTGAHQPLEGVAKMLHEEGMLLLVDVVTSLGGHEVDLDGWYIDAAYSATQKCLSCPPGLAPVSFSPAAVEVMERRKSTVGSWYFDIGMLAKYYQGRSQRAYHHTPPVNSIYGLHEGLRIILEEGIDARIERHAKMHRRLRAGLEEIGLDYLPEQSLHTLNCVLVPKGVDESGVRATMLDTYGVEIGGGLGPLAGKVWRIGLMGHSATQANVDLVLAALVDCLE</sequence>
<dbReference type="PIRSF" id="PIRSF000524">
    <property type="entry name" value="SPT"/>
    <property type="match status" value="1"/>
</dbReference>
<organism evidence="7 8">
    <name type="scientific">Haloferula helveola</name>
    <dbReference type="NCBI Taxonomy" id="490095"/>
    <lineage>
        <taxon>Bacteria</taxon>
        <taxon>Pseudomonadati</taxon>
        <taxon>Verrucomicrobiota</taxon>
        <taxon>Verrucomicrobiia</taxon>
        <taxon>Verrucomicrobiales</taxon>
        <taxon>Verrucomicrobiaceae</taxon>
        <taxon>Haloferula</taxon>
    </lineage>
</organism>
<comment type="cofactor">
    <cofactor evidence="1 5">
        <name>pyridoxal 5'-phosphate</name>
        <dbReference type="ChEBI" id="CHEBI:597326"/>
    </cofactor>
</comment>
<evidence type="ECO:0000256" key="4">
    <source>
        <dbReference type="RuleBase" id="RU004075"/>
    </source>
</evidence>
<name>A0ABM7RFL0_9BACT</name>
<dbReference type="Gene3D" id="3.40.640.10">
    <property type="entry name" value="Type I PLP-dependent aspartate aminotransferase-like (Major domain)"/>
    <property type="match status" value="1"/>
</dbReference>
<evidence type="ECO:0000259" key="6">
    <source>
        <dbReference type="Pfam" id="PF00266"/>
    </source>
</evidence>
<evidence type="ECO:0000256" key="1">
    <source>
        <dbReference type="ARBA" id="ARBA00001933"/>
    </source>
</evidence>
<accession>A0ABM7RFL0</accession>
<dbReference type="Pfam" id="PF00266">
    <property type="entry name" value="Aminotran_5"/>
    <property type="match status" value="1"/>
</dbReference>
<dbReference type="Gene3D" id="3.90.1150.10">
    <property type="entry name" value="Aspartate Aminotransferase, domain 1"/>
    <property type="match status" value="1"/>
</dbReference>
<dbReference type="InterPro" id="IPR015424">
    <property type="entry name" value="PyrdxlP-dep_Trfase"/>
</dbReference>
<comment type="similarity">
    <text evidence="2 4">Belongs to the class-V pyridoxal-phosphate-dependent aminotransferase family.</text>
</comment>
<feature type="domain" description="Aminotransferase class V" evidence="6">
    <location>
        <begin position="29"/>
        <end position="342"/>
    </location>
</feature>
<dbReference type="InterPro" id="IPR015422">
    <property type="entry name" value="PyrdxlP-dep_Trfase_small"/>
</dbReference>
<keyword evidence="3" id="KW-0663">Pyridoxal phosphate</keyword>
<gene>
    <name evidence="7" type="ORF">HAHE_04200</name>
</gene>
<protein>
    <submittedName>
        <fullName evidence="7">Alanine--glyoxylate aminotransferase</fullName>
    </submittedName>
</protein>
<dbReference type="EMBL" id="AP024702">
    <property type="protein sequence ID" value="BCX46512.1"/>
    <property type="molecule type" value="Genomic_DNA"/>
</dbReference>